<dbReference type="Proteomes" id="UP000494106">
    <property type="component" value="Unassembled WGS sequence"/>
</dbReference>
<organism evidence="2 3">
    <name type="scientific">Arctia plantaginis</name>
    <name type="common">Wood tiger moth</name>
    <name type="synonym">Phalaena plantaginis</name>
    <dbReference type="NCBI Taxonomy" id="874455"/>
    <lineage>
        <taxon>Eukaryota</taxon>
        <taxon>Metazoa</taxon>
        <taxon>Ecdysozoa</taxon>
        <taxon>Arthropoda</taxon>
        <taxon>Hexapoda</taxon>
        <taxon>Insecta</taxon>
        <taxon>Pterygota</taxon>
        <taxon>Neoptera</taxon>
        <taxon>Endopterygota</taxon>
        <taxon>Lepidoptera</taxon>
        <taxon>Glossata</taxon>
        <taxon>Ditrysia</taxon>
        <taxon>Noctuoidea</taxon>
        <taxon>Erebidae</taxon>
        <taxon>Arctiinae</taxon>
        <taxon>Arctia</taxon>
    </lineage>
</organism>
<name>A0A8S0YYF1_ARCPL</name>
<evidence type="ECO:0000256" key="1">
    <source>
        <dbReference type="SAM" id="MobiDB-lite"/>
    </source>
</evidence>
<dbReference type="AlphaFoldDB" id="A0A8S0YYF1"/>
<evidence type="ECO:0000313" key="2">
    <source>
        <dbReference type="EMBL" id="CAB3225019.1"/>
    </source>
</evidence>
<feature type="region of interest" description="Disordered" evidence="1">
    <location>
        <begin position="1"/>
        <end position="24"/>
    </location>
</feature>
<feature type="region of interest" description="Disordered" evidence="1">
    <location>
        <begin position="38"/>
        <end position="64"/>
    </location>
</feature>
<comment type="caution">
    <text evidence="2">The sequence shown here is derived from an EMBL/GenBank/DDBJ whole genome shotgun (WGS) entry which is preliminary data.</text>
</comment>
<accession>A0A8S0YYF1</accession>
<gene>
    <name evidence="2" type="ORF">APLA_LOCUS2298</name>
</gene>
<sequence length="83" mass="9008">MITRARSRALLTSPDSSLRSVLPSPEATTEVPAVFFFPPTSHTPVRQQGSGPPPTYMGSRGSPTWNRVLTTGGDVHEVNKFNQ</sequence>
<keyword evidence="3" id="KW-1185">Reference proteome</keyword>
<evidence type="ECO:0000313" key="3">
    <source>
        <dbReference type="Proteomes" id="UP000494106"/>
    </source>
</evidence>
<protein>
    <submittedName>
        <fullName evidence="2">Uncharacterized protein</fullName>
    </submittedName>
</protein>
<dbReference type="EMBL" id="CADEBC010000196">
    <property type="protein sequence ID" value="CAB3225019.1"/>
    <property type="molecule type" value="Genomic_DNA"/>
</dbReference>
<feature type="compositionally biased region" description="Polar residues" evidence="1">
    <location>
        <begin position="40"/>
        <end position="50"/>
    </location>
</feature>
<dbReference type="OrthoDB" id="10501599at2759"/>
<proteinExistence type="predicted"/>
<reference evidence="2 3" key="1">
    <citation type="submission" date="2020-04" db="EMBL/GenBank/DDBJ databases">
        <authorList>
            <person name="Wallbank WR R."/>
            <person name="Pardo Diaz C."/>
            <person name="Kozak K."/>
            <person name="Martin S."/>
            <person name="Jiggins C."/>
            <person name="Moest M."/>
            <person name="Warren A I."/>
            <person name="Byers J.R.P. K."/>
            <person name="Montejo-Kovacevich G."/>
            <person name="Yen C E."/>
        </authorList>
    </citation>
    <scope>NUCLEOTIDE SEQUENCE [LARGE SCALE GENOMIC DNA]</scope>
</reference>